<evidence type="ECO:0000313" key="2">
    <source>
        <dbReference type="EMBL" id="KPH78385.1"/>
    </source>
</evidence>
<keyword evidence="1" id="KW-0812">Transmembrane</keyword>
<keyword evidence="1" id="KW-1133">Transmembrane helix</keyword>
<feature type="transmembrane region" description="Helical" evidence="1">
    <location>
        <begin position="21"/>
        <end position="38"/>
    </location>
</feature>
<proteinExistence type="predicted"/>
<keyword evidence="3" id="KW-1185">Reference proteome</keyword>
<name>A0A0N1FET7_9HYPH</name>
<dbReference type="Proteomes" id="UP000037822">
    <property type="component" value="Unassembled WGS sequence"/>
</dbReference>
<dbReference type="PATRIC" id="fig|1526658.3.peg.1939"/>
<sequence length="70" mass="7334">MMQIFRLVLREFVGMFIDDEFLALAILAVVAAAAILAFGLQAPMIWAASALIGGCVAVLAASVIRAGRTP</sequence>
<comment type="caution">
    <text evidence="2">The sequence shown here is derived from an EMBL/GenBank/DDBJ whole genome shotgun (WGS) entry which is preliminary data.</text>
</comment>
<protein>
    <submittedName>
        <fullName evidence="2">Uncharacterized protein</fullName>
    </submittedName>
</protein>
<evidence type="ECO:0000256" key="1">
    <source>
        <dbReference type="SAM" id="Phobius"/>
    </source>
</evidence>
<keyword evidence="1" id="KW-0472">Membrane</keyword>
<dbReference type="EMBL" id="LGSZ01000054">
    <property type="protein sequence ID" value="KPH78385.1"/>
    <property type="molecule type" value="Genomic_DNA"/>
</dbReference>
<feature type="transmembrane region" description="Helical" evidence="1">
    <location>
        <begin position="44"/>
        <end position="64"/>
    </location>
</feature>
<evidence type="ECO:0000313" key="3">
    <source>
        <dbReference type="Proteomes" id="UP000037822"/>
    </source>
</evidence>
<accession>A0A0N1FET7</accession>
<gene>
    <name evidence="2" type="ORF">AE618_21280</name>
</gene>
<organism evidence="2 3">
    <name type="scientific">Bosea vaviloviae</name>
    <dbReference type="NCBI Taxonomy" id="1526658"/>
    <lineage>
        <taxon>Bacteria</taxon>
        <taxon>Pseudomonadati</taxon>
        <taxon>Pseudomonadota</taxon>
        <taxon>Alphaproteobacteria</taxon>
        <taxon>Hyphomicrobiales</taxon>
        <taxon>Boseaceae</taxon>
        <taxon>Bosea</taxon>
    </lineage>
</organism>
<dbReference type="AlphaFoldDB" id="A0A0N1FET7"/>
<reference evidence="2 3" key="1">
    <citation type="submission" date="2015-07" db="EMBL/GenBank/DDBJ databases">
        <title>Whole genome sequencing of Bosea vaviloviae isolated from cave pool.</title>
        <authorList>
            <person name="Tan N.E.H."/>
            <person name="Lee Y.P."/>
            <person name="Gan H.M."/>
            <person name="Barton H."/>
            <person name="Savka M.A."/>
        </authorList>
    </citation>
    <scope>NUCLEOTIDE SEQUENCE [LARGE SCALE GENOMIC DNA]</scope>
    <source>
        <strain evidence="2 3">SD260</strain>
    </source>
</reference>